<dbReference type="EMBL" id="CP119892">
    <property type="protein sequence ID" value="WFD25086.1"/>
    <property type="molecule type" value="Genomic_DNA"/>
</dbReference>
<sequence>MATSSAPVEAAGPTRQALYLNEVARSLVYHAPAASQRHGASFAKLVPSVVRWGEEASFGRPARVLWGHDTSRPSSHAASANTRSCLPDAYVWANPTCAFCAVPLVPGVNARHAPRSRRRSSEVSLGTFCQTCRKNQRLRKPRTAAQFSSVRRRPPLQQVVAEASRASAPLAPAAKAESPTKAASPVKAAAALAPAAAPAPTTPRVSSSTQSTESSAPRPARQPQASRASASPFDTKAGLRTLFQQKKQKDQAARQQAPPSGGLADFLRQL</sequence>
<protein>
    <submittedName>
        <fullName evidence="2">Uncharacterized protein</fullName>
    </submittedName>
</protein>
<reference evidence="2" key="1">
    <citation type="submission" date="2023-03" db="EMBL/GenBank/DDBJ databases">
        <title>Mating type loci evolution in Malassezia.</title>
        <authorList>
            <person name="Coelho M.A."/>
        </authorList>
    </citation>
    <scope>NUCLEOTIDE SEQUENCE</scope>
    <source>
        <strain evidence="2">CBS 9557</strain>
    </source>
</reference>
<feature type="region of interest" description="Disordered" evidence="1">
    <location>
        <begin position="193"/>
        <end position="270"/>
    </location>
</feature>
<dbReference type="Proteomes" id="UP001213623">
    <property type="component" value="Chromosome 1"/>
</dbReference>
<dbReference type="AlphaFoldDB" id="A0AAF0J0K3"/>
<feature type="compositionally biased region" description="Low complexity" evidence="1">
    <location>
        <begin position="193"/>
        <end position="232"/>
    </location>
</feature>
<evidence type="ECO:0000313" key="2">
    <source>
        <dbReference type="EMBL" id="WFD25086.1"/>
    </source>
</evidence>
<name>A0AAF0J0K3_9BASI</name>
<evidence type="ECO:0000313" key="3">
    <source>
        <dbReference type="Proteomes" id="UP001213623"/>
    </source>
</evidence>
<gene>
    <name evidence="2" type="ORF">MNAN1_000049</name>
</gene>
<proteinExistence type="predicted"/>
<evidence type="ECO:0000256" key="1">
    <source>
        <dbReference type="SAM" id="MobiDB-lite"/>
    </source>
</evidence>
<keyword evidence="3" id="KW-1185">Reference proteome</keyword>
<accession>A0AAF0J0K3</accession>
<organism evidence="2 3">
    <name type="scientific">Malassezia nana</name>
    <dbReference type="NCBI Taxonomy" id="180528"/>
    <lineage>
        <taxon>Eukaryota</taxon>
        <taxon>Fungi</taxon>
        <taxon>Dikarya</taxon>
        <taxon>Basidiomycota</taxon>
        <taxon>Ustilaginomycotina</taxon>
        <taxon>Malasseziomycetes</taxon>
        <taxon>Malasseziales</taxon>
        <taxon>Malasseziaceae</taxon>
        <taxon>Malassezia</taxon>
    </lineage>
</organism>
<feature type="region of interest" description="Disordered" evidence="1">
    <location>
        <begin position="134"/>
        <end position="163"/>
    </location>
</feature>